<evidence type="ECO:0000313" key="1">
    <source>
        <dbReference type="EMBL" id="EKK02300.1"/>
    </source>
</evidence>
<name>K5CEQ4_RHOBT</name>
<protein>
    <submittedName>
        <fullName evidence="1">Uncharacterized protein</fullName>
    </submittedName>
</protein>
<dbReference type="AlphaFoldDB" id="K5CEQ4"/>
<evidence type="ECO:0000313" key="2">
    <source>
        <dbReference type="Proteomes" id="UP000007993"/>
    </source>
</evidence>
<gene>
    <name evidence="1" type="ORF">RBSH_02336</name>
</gene>
<proteinExistence type="predicted"/>
<organism evidence="1 2">
    <name type="scientific">Rhodopirellula baltica SH28</name>
    <dbReference type="NCBI Taxonomy" id="993517"/>
    <lineage>
        <taxon>Bacteria</taxon>
        <taxon>Pseudomonadati</taxon>
        <taxon>Planctomycetota</taxon>
        <taxon>Planctomycetia</taxon>
        <taxon>Pirellulales</taxon>
        <taxon>Pirellulaceae</taxon>
        <taxon>Rhodopirellula</taxon>
    </lineage>
</organism>
<sequence>MPGSGPNFNRSGSMRRLAAIVWRNVSMAYSSGWPGLRRAIGSGLLGGRFDVQRLERSCNAKVHR</sequence>
<comment type="caution">
    <text evidence="1">The sequence shown here is derived from an EMBL/GenBank/DDBJ whole genome shotgun (WGS) entry which is preliminary data.</text>
</comment>
<accession>K5CEQ4</accession>
<dbReference type="EMBL" id="AMCW01000063">
    <property type="protein sequence ID" value="EKK02300.1"/>
    <property type="molecule type" value="Genomic_DNA"/>
</dbReference>
<reference evidence="1 2" key="1">
    <citation type="journal article" date="2013" name="Mar. Genomics">
        <title>Expression of sulfatases in Rhodopirellula baltica and the diversity of sulfatases in the genus Rhodopirellula.</title>
        <authorList>
            <person name="Wegner C.E."/>
            <person name="Richter-Heitmann T."/>
            <person name="Klindworth A."/>
            <person name="Klockow C."/>
            <person name="Richter M."/>
            <person name="Achstetter T."/>
            <person name="Glockner F.O."/>
            <person name="Harder J."/>
        </authorList>
    </citation>
    <scope>NUCLEOTIDE SEQUENCE [LARGE SCALE GENOMIC DNA]</scope>
    <source>
        <strain evidence="1 2">SH28</strain>
    </source>
</reference>
<dbReference type="Proteomes" id="UP000007993">
    <property type="component" value="Unassembled WGS sequence"/>
</dbReference>